<comment type="subcellular location">
    <subcellularLocation>
        <location evidence="1">Nucleus</location>
    </subcellularLocation>
</comment>
<dbReference type="STRING" id="77044.A0A1W2TJ48"/>
<dbReference type="EMBL" id="DF977475">
    <property type="protein sequence ID" value="GAP88222.2"/>
    <property type="molecule type" value="Genomic_DNA"/>
</dbReference>
<dbReference type="GO" id="GO:0000976">
    <property type="term" value="F:transcription cis-regulatory region binding"/>
    <property type="evidence" value="ECO:0007669"/>
    <property type="project" value="TreeGrafter"/>
</dbReference>
<organism evidence="3">
    <name type="scientific">Rosellinia necatrix</name>
    <name type="common">White root-rot fungus</name>
    <dbReference type="NCBI Taxonomy" id="77044"/>
    <lineage>
        <taxon>Eukaryota</taxon>
        <taxon>Fungi</taxon>
        <taxon>Dikarya</taxon>
        <taxon>Ascomycota</taxon>
        <taxon>Pezizomycotina</taxon>
        <taxon>Sordariomycetes</taxon>
        <taxon>Xylariomycetidae</taxon>
        <taxon>Xylariales</taxon>
        <taxon>Xylariaceae</taxon>
        <taxon>Rosellinia</taxon>
    </lineage>
</organism>
<dbReference type="PANTHER" id="PTHR37534">
    <property type="entry name" value="TRANSCRIPTIONAL ACTIVATOR PROTEIN UGA3"/>
    <property type="match status" value="1"/>
</dbReference>
<keyword evidence="3" id="KW-0479">Metal-binding</keyword>
<proteinExistence type="predicted"/>
<dbReference type="GO" id="GO:0008270">
    <property type="term" value="F:zinc ion binding"/>
    <property type="evidence" value="ECO:0007669"/>
    <property type="project" value="UniProtKB-KW"/>
</dbReference>
<dbReference type="GO" id="GO:0005634">
    <property type="term" value="C:nucleus"/>
    <property type="evidence" value="ECO:0007669"/>
    <property type="project" value="UniProtKB-SubCell"/>
</dbReference>
<dbReference type="GO" id="GO:0003700">
    <property type="term" value="F:DNA-binding transcription factor activity"/>
    <property type="evidence" value="ECO:0007669"/>
    <property type="project" value="TreeGrafter"/>
</dbReference>
<dbReference type="InterPro" id="IPR021858">
    <property type="entry name" value="Fun_TF"/>
</dbReference>
<dbReference type="PANTHER" id="PTHR37534:SF39">
    <property type="entry name" value="TRANSCRIPTION FACTOR DOMAIN-CONTAINING PROTEIN"/>
    <property type="match status" value="1"/>
</dbReference>
<accession>A0A1W2TJ48</accession>
<dbReference type="AlphaFoldDB" id="A0A1W2TJ48"/>
<evidence type="ECO:0000256" key="1">
    <source>
        <dbReference type="ARBA" id="ARBA00004123"/>
    </source>
</evidence>
<evidence type="ECO:0000313" key="3">
    <source>
        <dbReference type="EMBL" id="GAP88222.2"/>
    </source>
</evidence>
<gene>
    <name evidence="3" type="ORF">SAMD00023353_3000120</name>
</gene>
<keyword evidence="2" id="KW-0539">Nucleus</keyword>
<sequence length="483" mass="53642">MGRRGAATCGTCKDRGISCDGSTPTCHSLRLSWPRASDRRRAMVVKPPTAPPPTGVNVARVSDARFVNISSSDVELHRSLANSSPGHSARSRLDVPSSVWNPFELEVLDWELFEYFHHVASRSLATFGQDSADVGEVLIRIALTSNTASSKALLRALLAFASVHRYGMNAQAVELKITSLRNLAEASSETNQALSPAETVEHAATAMVLCSFEIHHVSCTSGQWMMYICNAKKVIDVFCASNLRGLGPEVTAVLDWVHYHDVLTRFSLRHWNREEVDVVLTTSKEVFWTKDSLMDTSAFSMLELLSKICDAIPMDTAPPENTNKDEFKGFLNVLSWRIRSVPISQSLTDSDSRSGGDAALLLQLYQLAMLLYLSRACEDVLNEPTRTQQHVDRAFSISMRLSSCRPQFPVFILGCEARTDEQRVALLDLIARTEKGNSRSYGYTKMQLQAIWAQDDLADGHSISYWDKLTSIMSRCAILPNFV</sequence>
<dbReference type="Pfam" id="PF11951">
    <property type="entry name" value="Fungal_trans_2"/>
    <property type="match status" value="1"/>
</dbReference>
<dbReference type="OMA" id="HYFNTMA"/>
<keyword evidence="3" id="KW-0862">Zinc</keyword>
<keyword evidence="3" id="KW-0863">Zinc-finger</keyword>
<evidence type="ECO:0000256" key="2">
    <source>
        <dbReference type="ARBA" id="ARBA00023242"/>
    </source>
</evidence>
<dbReference type="OrthoDB" id="5130013at2759"/>
<reference evidence="3" key="1">
    <citation type="submission" date="2016-03" db="EMBL/GenBank/DDBJ databases">
        <title>Draft genome sequence of Rosellinia necatrix.</title>
        <authorList>
            <person name="Kanematsu S."/>
        </authorList>
    </citation>
    <scope>NUCLEOTIDE SEQUENCE [LARGE SCALE GENOMIC DNA]</scope>
    <source>
        <strain evidence="3">W97</strain>
    </source>
</reference>
<dbReference type="Proteomes" id="UP000054516">
    <property type="component" value="Unassembled WGS sequence"/>
</dbReference>
<protein>
    <submittedName>
        <fullName evidence="3">Putative zinc-finger transcription factor</fullName>
    </submittedName>
</protein>
<name>A0A1W2TJ48_ROSNE</name>
<keyword evidence="4" id="KW-1185">Reference proteome</keyword>
<evidence type="ECO:0000313" key="4">
    <source>
        <dbReference type="Proteomes" id="UP000054516"/>
    </source>
</evidence>
<dbReference type="GO" id="GO:0045944">
    <property type="term" value="P:positive regulation of transcription by RNA polymerase II"/>
    <property type="evidence" value="ECO:0007669"/>
    <property type="project" value="TreeGrafter"/>
</dbReference>